<dbReference type="KEGG" id="mlz:F6J85_05905"/>
<protein>
    <recommendedName>
        <fullName evidence="3 5">Regulatory protein RecX</fullName>
    </recommendedName>
</protein>
<evidence type="ECO:0000256" key="3">
    <source>
        <dbReference type="ARBA" id="ARBA00018111"/>
    </source>
</evidence>
<comment type="subcellular location">
    <subcellularLocation>
        <location evidence="1 5">Cytoplasm</location>
    </subcellularLocation>
</comment>
<dbReference type="EMBL" id="CP044232">
    <property type="protein sequence ID" value="QEW02682.1"/>
    <property type="molecule type" value="Genomic_DNA"/>
</dbReference>
<evidence type="ECO:0000256" key="2">
    <source>
        <dbReference type="ARBA" id="ARBA00009695"/>
    </source>
</evidence>
<dbReference type="Pfam" id="PF21981">
    <property type="entry name" value="RecX_HTH3"/>
    <property type="match status" value="1"/>
</dbReference>
<dbReference type="PANTHER" id="PTHR33602:SF1">
    <property type="entry name" value="REGULATORY PROTEIN RECX FAMILY PROTEIN"/>
    <property type="match status" value="1"/>
</dbReference>
<dbReference type="AlphaFoldDB" id="A0A5J6L314"/>
<evidence type="ECO:0000256" key="4">
    <source>
        <dbReference type="ARBA" id="ARBA00022490"/>
    </source>
</evidence>
<evidence type="ECO:0000259" key="8">
    <source>
        <dbReference type="Pfam" id="PF21981"/>
    </source>
</evidence>
<evidence type="ECO:0000259" key="7">
    <source>
        <dbReference type="Pfam" id="PF02631"/>
    </source>
</evidence>
<evidence type="ECO:0000313" key="10">
    <source>
        <dbReference type="Proteomes" id="UP000325516"/>
    </source>
</evidence>
<comment type="function">
    <text evidence="5">Modulates RecA activity.</text>
</comment>
<dbReference type="InterPro" id="IPR053925">
    <property type="entry name" value="RecX_HTH_3rd"/>
</dbReference>
<dbReference type="Proteomes" id="UP000325516">
    <property type="component" value="Chromosome"/>
</dbReference>
<dbReference type="InterPro" id="IPR036388">
    <property type="entry name" value="WH-like_DNA-bd_sf"/>
</dbReference>
<name>A0A5J6L314_9MICO</name>
<dbReference type="RefSeq" id="WP_150924228.1">
    <property type="nucleotide sequence ID" value="NZ_CP044232.1"/>
</dbReference>
<evidence type="ECO:0000256" key="1">
    <source>
        <dbReference type="ARBA" id="ARBA00004496"/>
    </source>
</evidence>
<feature type="region of interest" description="Disordered" evidence="6">
    <location>
        <begin position="1"/>
        <end position="53"/>
    </location>
</feature>
<dbReference type="PANTHER" id="PTHR33602">
    <property type="entry name" value="REGULATORY PROTEIN RECX FAMILY PROTEIN"/>
    <property type="match status" value="1"/>
</dbReference>
<feature type="domain" description="RecX third three-helical" evidence="8">
    <location>
        <begin position="149"/>
        <end position="192"/>
    </location>
</feature>
<gene>
    <name evidence="5" type="primary">recX</name>
    <name evidence="9" type="ORF">F6J85_05905</name>
</gene>
<dbReference type="InterPro" id="IPR053924">
    <property type="entry name" value="RecX_HTH_2nd"/>
</dbReference>
<dbReference type="GO" id="GO:0006282">
    <property type="term" value="P:regulation of DNA repair"/>
    <property type="evidence" value="ECO:0007669"/>
    <property type="project" value="UniProtKB-UniRule"/>
</dbReference>
<sequence>MPAFDGGEDDRLAPVTPLFGAQPDAAAWHPAWRSDEQTEPETTRASEPASDAVADAERALLRRLRARQLSVSEARSFLLTGTSLERPQVDELIEEFGRRGYLDDAVLAEQLIHAATQRKGQGRRAIAQALSARGVPRDVSDAALGELPDDDAERALEFARTKARQLGRYDDDTALRRLMGQLARRGYPGSVAATAARAALAENRSGGGVRFR</sequence>
<dbReference type="InterPro" id="IPR003783">
    <property type="entry name" value="Regulatory_RecX"/>
</dbReference>
<evidence type="ECO:0000256" key="6">
    <source>
        <dbReference type="SAM" id="MobiDB-lite"/>
    </source>
</evidence>
<dbReference type="Gene3D" id="1.10.10.10">
    <property type="entry name" value="Winged helix-like DNA-binding domain superfamily/Winged helix DNA-binding domain"/>
    <property type="match status" value="1"/>
</dbReference>
<dbReference type="GO" id="GO:0005737">
    <property type="term" value="C:cytoplasm"/>
    <property type="evidence" value="ECO:0007669"/>
    <property type="project" value="UniProtKB-SubCell"/>
</dbReference>
<dbReference type="Pfam" id="PF02631">
    <property type="entry name" value="RecX_HTH2"/>
    <property type="match status" value="1"/>
</dbReference>
<feature type="domain" description="RecX second three-helical" evidence="7">
    <location>
        <begin position="103"/>
        <end position="144"/>
    </location>
</feature>
<keyword evidence="4 5" id="KW-0963">Cytoplasm</keyword>
<comment type="similarity">
    <text evidence="2 5">Belongs to the RecX family.</text>
</comment>
<evidence type="ECO:0000256" key="5">
    <source>
        <dbReference type="HAMAP-Rule" id="MF_01114"/>
    </source>
</evidence>
<reference evidence="10" key="1">
    <citation type="submission" date="2019-09" db="EMBL/GenBank/DDBJ databases">
        <title>Mumia zhuanghuii sp. nov. isolated from the intestinal contents of plateau pika (Ochotona curzoniae) in the Qinghai-Tibet plateau of China.</title>
        <authorList>
            <person name="Tian Z."/>
        </authorList>
    </citation>
    <scope>NUCLEOTIDE SEQUENCE [LARGE SCALE GENOMIC DNA]</scope>
    <source>
        <strain evidence="10">L-031</strain>
    </source>
</reference>
<accession>A0A5J6L314</accession>
<proteinExistence type="inferred from homology"/>
<feature type="compositionally biased region" description="Basic and acidic residues" evidence="6">
    <location>
        <begin position="32"/>
        <end position="44"/>
    </location>
</feature>
<evidence type="ECO:0000313" key="9">
    <source>
        <dbReference type="EMBL" id="QEW02682.1"/>
    </source>
</evidence>
<keyword evidence="10" id="KW-1185">Reference proteome</keyword>
<dbReference type="HAMAP" id="MF_01114">
    <property type="entry name" value="RecX"/>
    <property type="match status" value="1"/>
</dbReference>
<organism evidence="9 10">
    <name type="scientific">Microbacterium lushaniae</name>
    <dbReference type="NCBI Taxonomy" id="2614639"/>
    <lineage>
        <taxon>Bacteria</taxon>
        <taxon>Bacillati</taxon>
        <taxon>Actinomycetota</taxon>
        <taxon>Actinomycetes</taxon>
        <taxon>Micrococcales</taxon>
        <taxon>Microbacteriaceae</taxon>
        <taxon>Microbacterium</taxon>
    </lineage>
</organism>